<reference evidence="11 12" key="1">
    <citation type="submission" date="2015-11" db="EMBL/GenBank/DDBJ databases">
        <title>A Two-component Flavoprotein Monooxygenase System MeaXY Responsible for para-Hydroxylation of 2-Methyl-6-ethylaniline and 2,6-Diethylaniline in Sphingobium baderi DE-13.</title>
        <authorList>
            <person name="Cheng M."/>
            <person name="Meng Q."/>
            <person name="Yang Y."/>
            <person name="Chu C."/>
            <person name="Yan X."/>
            <person name="He J."/>
            <person name="Li S."/>
        </authorList>
    </citation>
    <scope>NUCLEOTIDE SEQUENCE [LARGE SCALE GENOMIC DNA]</scope>
    <source>
        <strain evidence="11 12">DE-13</strain>
    </source>
</reference>
<dbReference type="KEGG" id="sbd:ATN00_04940"/>
<evidence type="ECO:0000256" key="5">
    <source>
        <dbReference type="ARBA" id="ARBA00022692"/>
    </source>
</evidence>
<evidence type="ECO:0000256" key="2">
    <source>
        <dbReference type="ARBA" id="ARBA00006148"/>
    </source>
</evidence>
<dbReference type="OrthoDB" id="9766690at2"/>
<feature type="compositionally biased region" description="Acidic residues" evidence="9">
    <location>
        <begin position="432"/>
        <end position="443"/>
    </location>
</feature>
<evidence type="ECO:0000256" key="1">
    <source>
        <dbReference type="ARBA" id="ARBA00004429"/>
    </source>
</evidence>
<dbReference type="AlphaFoldDB" id="A0A0S3EWI9"/>
<feature type="transmembrane region" description="Helical" evidence="10">
    <location>
        <begin position="7"/>
        <end position="27"/>
    </location>
</feature>
<dbReference type="InterPro" id="IPR001991">
    <property type="entry name" value="Na-dicarboxylate_symporter"/>
</dbReference>
<dbReference type="RefSeq" id="WP_062062834.1">
    <property type="nucleotide sequence ID" value="NZ_CP013264.1"/>
</dbReference>
<feature type="transmembrane region" description="Helical" evidence="10">
    <location>
        <begin position="47"/>
        <end position="72"/>
    </location>
</feature>
<keyword evidence="7 10" id="KW-1133">Transmembrane helix</keyword>
<feature type="transmembrane region" description="Helical" evidence="10">
    <location>
        <begin position="327"/>
        <end position="345"/>
    </location>
</feature>
<dbReference type="PANTHER" id="PTHR42865">
    <property type="entry name" value="PROTON/GLUTAMATE-ASPARTATE SYMPORTER"/>
    <property type="match status" value="1"/>
</dbReference>
<feature type="transmembrane region" description="Helical" evidence="10">
    <location>
        <begin position="227"/>
        <end position="246"/>
    </location>
</feature>
<evidence type="ECO:0000256" key="7">
    <source>
        <dbReference type="ARBA" id="ARBA00022989"/>
    </source>
</evidence>
<protein>
    <submittedName>
        <fullName evidence="11">C4-dicarboxylate ABC transporter</fullName>
    </submittedName>
</protein>
<dbReference type="Gene3D" id="1.10.3860.10">
    <property type="entry name" value="Sodium:dicarboxylate symporter"/>
    <property type="match status" value="1"/>
</dbReference>
<keyword evidence="6" id="KW-0769">Symport</keyword>
<dbReference type="STRING" id="1332080.ATN00_04940"/>
<proteinExistence type="inferred from homology"/>
<keyword evidence="3" id="KW-0813">Transport</keyword>
<feature type="transmembrane region" description="Helical" evidence="10">
    <location>
        <begin position="189"/>
        <end position="207"/>
    </location>
</feature>
<evidence type="ECO:0000256" key="10">
    <source>
        <dbReference type="SAM" id="Phobius"/>
    </source>
</evidence>
<dbReference type="Pfam" id="PF00375">
    <property type="entry name" value="SDF"/>
    <property type="match status" value="1"/>
</dbReference>
<dbReference type="PRINTS" id="PR00173">
    <property type="entry name" value="EDTRNSPORT"/>
</dbReference>
<comment type="similarity">
    <text evidence="2">Belongs to the dicarboxylate/amino acid:cation symporter (DAACS) (TC 2.A.23) family.</text>
</comment>
<feature type="transmembrane region" description="Helical" evidence="10">
    <location>
        <begin position="150"/>
        <end position="168"/>
    </location>
</feature>
<sequence>MRNRLTTFILVGMILGIVTGFTANLWVGGDKALAKEVAGYFHLLADIFLHLIKMIIAPLVFSTLVAGIAHMGDSAALGRIGGRALGWFIIASLISLALGLILVNFFAPGEGLNLVRSGAASSVNAEALNFRDFVLHVFPTSMVGAMAENSILQIVVFSLFVGVALTAIGDRGKPIVTVIEAMVELMLQVTGYVMRVAPVAVFGALASAITTEGLGVLKTFGELVGEFYLSLLALWLLLCGAGAIFLGRRIFTLLRYVREPVLIAFSTASSEAAYPKMLEQLDRFGVPRRIYSFVLPLGYSFNLDGSMMYASFATIFIAQAYNIDLPIATQITILLVLMVTSKGIAAVPRASLVVIAATLGQFNLPVEGIAFILAVDHFMDMGRTATNVLGNAIATSVVTKWEGMLEVEEPEYGIPPKAPAHTPSHGRAGLELAEDMVDDDRPG</sequence>
<dbReference type="Proteomes" id="UP000056968">
    <property type="component" value="Chromosome"/>
</dbReference>
<dbReference type="PANTHER" id="PTHR42865:SF7">
    <property type="entry name" value="PROTON_GLUTAMATE-ASPARTATE SYMPORTER"/>
    <property type="match status" value="1"/>
</dbReference>
<evidence type="ECO:0000313" key="12">
    <source>
        <dbReference type="Proteomes" id="UP000056968"/>
    </source>
</evidence>
<evidence type="ECO:0000313" key="11">
    <source>
        <dbReference type="EMBL" id="ALR19753.1"/>
    </source>
</evidence>
<keyword evidence="5 10" id="KW-0812">Transmembrane</keyword>
<accession>A0A0S3EWI9</accession>
<keyword evidence="4" id="KW-1003">Cell membrane</keyword>
<evidence type="ECO:0000256" key="6">
    <source>
        <dbReference type="ARBA" id="ARBA00022847"/>
    </source>
</evidence>
<dbReference type="GO" id="GO:0005886">
    <property type="term" value="C:plasma membrane"/>
    <property type="evidence" value="ECO:0007669"/>
    <property type="project" value="UniProtKB-SubCell"/>
</dbReference>
<gene>
    <name evidence="11" type="ORF">ATN00_04940</name>
</gene>
<dbReference type="EMBL" id="CP013264">
    <property type="protein sequence ID" value="ALR19753.1"/>
    <property type="molecule type" value="Genomic_DNA"/>
</dbReference>
<evidence type="ECO:0000256" key="8">
    <source>
        <dbReference type="ARBA" id="ARBA00023136"/>
    </source>
</evidence>
<dbReference type="SUPFAM" id="SSF118215">
    <property type="entry name" value="Proton glutamate symport protein"/>
    <property type="match status" value="1"/>
</dbReference>
<evidence type="ECO:0000256" key="3">
    <source>
        <dbReference type="ARBA" id="ARBA00022448"/>
    </source>
</evidence>
<feature type="transmembrane region" description="Helical" evidence="10">
    <location>
        <begin position="352"/>
        <end position="375"/>
    </location>
</feature>
<evidence type="ECO:0000256" key="9">
    <source>
        <dbReference type="SAM" id="MobiDB-lite"/>
    </source>
</evidence>
<comment type="subcellular location">
    <subcellularLocation>
        <location evidence="1">Cell inner membrane</location>
        <topology evidence="1">Multi-pass membrane protein</topology>
    </subcellularLocation>
</comment>
<name>A0A0S3EWI9_9SPHN</name>
<keyword evidence="12" id="KW-1185">Reference proteome</keyword>
<keyword evidence="8 10" id="KW-0472">Membrane</keyword>
<dbReference type="InterPro" id="IPR036458">
    <property type="entry name" value="Na:dicarbo_symporter_sf"/>
</dbReference>
<organism evidence="11 12">
    <name type="scientific">Sphingobium baderi</name>
    <dbReference type="NCBI Taxonomy" id="1332080"/>
    <lineage>
        <taxon>Bacteria</taxon>
        <taxon>Pseudomonadati</taxon>
        <taxon>Pseudomonadota</taxon>
        <taxon>Alphaproteobacteria</taxon>
        <taxon>Sphingomonadales</taxon>
        <taxon>Sphingomonadaceae</taxon>
        <taxon>Sphingobium</taxon>
    </lineage>
</organism>
<feature type="transmembrane region" description="Helical" evidence="10">
    <location>
        <begin position="84"/>
        <end position="107"/>
    </location>
</feature>
<evidence type="ECO:0000256" key="4">
    <source>
        <dbReference type="ARBA" id="ARBA00022475"/>
    </source>
</evidence>
<dbReference type="GO" id="GO:0015293">
    <property type="term" value="F:symporter activity"/>
    <property type="evidence" value="ECO:0007669"/>
    <property type="project" value="UniProtKB-KW"/>
</dbReference>
<feature type="transmembrane region" description="Helical" evidence="10">
    <location>
        <begin position="293"/>
        <end position="321"/>
    </location>
</feature>
<dbReference type="GO" id="GO:0006835">
    <property type="term" value="P:dicarboxylic acid transport"/>
    <property type="evidence" value="ECO:0007669"/>
    <property type="project" value="TreeGrafter"/>
</dbReference>
<dbReference type="FunFam" id="1.10.3860.10:FF:000001">
    <property type="entry name" value="C4-dicarboxylate transport protein"/>
    <property type="match status" value="1"/>
</dbReference>
<feature type="region of interest" description="Disordered" evidence="9">
    <location>
        <begin position="412"/>
        <end position="443"/>
    </location>
</feature>